<comment type="caution">
    <text evidence="4">The sequence shown here is derived from an EMBL/GenBank/DDBJ whole genome shotgun (WGS) entry which is preliminary data.</text>
</comment>
<protein>
    <recommendedName>
        <fullName evidence="3">Zn(2)-C6 fungal-type domain-containing protein</fullName>
    </recommendedName>
</protein>
<dbReference type="Pfam" id="PF00172">
    <property type="entry name" value="Zn_clus"/>
    <property type="match status" value="1"/>
</dbReference>
<dbReference type="RefSeq" id="XP_073563608.1">
    <property type="nucleotide sequence ID" value="XM_073697833.1"/>
</dbReference>
<sequence>MTAQEVRVDTGVQAQGTTMTQTREMGTQMHSACSECRRRKQKCSRYWPCRHCGTRRVANDCTFQSVLEIKSPEERQARLGELAAEMEGASFFSQAFNEELDDSSASTVDDLEALGYSSAHIVSSCSLEPEEQRV</sequence>
<evidence type="ECO:0000313" key="4">
    <source>
        <dbReference type="EMBL" id="TFB07407.1"/>
    </source>
</evidence>
<evidence type="ECO:0000259" key="3">
    <source>
        <dbReference type="PROSITE" id="PS50048"/>
    </source>
</evidence>
<dbReference type="PROSITE" id="PS50048">
    <property type="entry name" value="ZN2_CY6_FUNGAL_2"/>
    <property type="match status" value="1"/>
</dbReference>
<evidence type="ECO:0000256" key="2">
    <source>
        <dbReference type="ARBA" id="ARBA00023242"/>
    </source>
</evidence>
<proteinExistence type="predicted"/>
<dbReference type="CDD" id="cd00067">
    <property type="entry name" value="GAL4"/>
    <property type="match status" value="1"/>
</dbReference>
<dbReference type="InterPro" id="IPR050613">
    <property type="entry name" value="Sec_Metabolite_Reg"/>
</dbReference>
<reference evidence="4 5" key="1">
    <citation type="submission" date="2018-01" db="EMBL/GenBank/DDBJ databases">
        <title>Genome characterization of the sugarcane-associated fungus Trichoderma ghanense CCMA-1212 and their application in lignocelulose bioconversion.</title>
        <authorList>
            <person name="Steindorff A.S."/>
            <person name="Mendes T.D."/>
            <person name="Vilela E.S.D."/>
            <person name="Rodrigues D.S."/>
            <person name="Formighieri E.F."/>
            <person name="Melo I.S."/>
            <person name="Favaro L.C.L."/>
        </authorList>
    </citation>
    <scope>NUCLEOTIDE SEQUENCE [LARGE SCALE GENOMIC DNA]</scope>
    <source>
        <strain evidence="4 5">CCMA-1212</strain>
    </source>
</reference>
<evidence type="ECO:0000256" key="1">
    <source>
        <dbReference type="ARBA" id="ARBA00004123"/>
    </source>
</evidence>
<organism evidence="4 5">
    <name type="scientific">Trichoderma ghanense</name>
    <dbReference type="NCBI Taxonomy" id="65468"/>
    <lineage>
        <taxon>Eukaryota</taxon>
        <taxon>Fungi</taxon>
        <taxon>Dikarya</taxon>
        <taxon>Ascomycota</taxon>
        <taxon>Pezizomycotina</taxon>
        <taxon>Sordariomycetes</taxon>
        <taxon>Hypocreomycetidae</taxon>
        <taxon>Hypocreales</taxon>
        <taxon>Hypocreaceae</taxon>
        <taxon>Trichoderma</taxon>
    </lineage>
</organism>
<evidence type="ECO:0000313" key="5">
    <source>
        <dbReference type="Proteomes" id="UP001642720"/>
    </source>
</evidence>
<name>A0ABY2HIC9_9HYPO</name>
<dbReference type="InterPro" id="IPR001138">
    <property type="entry name" value="Zn2Cys6_DnaBD"/>
</dbReference>
<accession>A0ABY2HIC9</accession>
<dbReference type="Gene3D" id="4.10.240.10">
    <property type="entry name" value="Zn(2)-C6 fungal-type DNA-binding domain"/>
    <property type="match status" value="1"/>
</dbReference>
<dbReference type="SMART" id="SM00066">
    <property type="entry name" value="GAL4"/>
    <property type="match status" value="1"/>
</dbReference>
<dbReference type="GeneID" id="300572283"/>
<dbReference type="EMBL" id="PPTA01000001">
    <property type="protein sequence ID" value="TFB07407.1"/>
    <property type="molecule type" value="Genomic_DNA"/>
</dbReference>
<dbReference type="PROSITE" id="PS00463">
    <property type="entry name" value="ZN2_CY6_FUNGAL_1"/>
    <property type="match status" value="1"/>
</dbReference>
<dbReference type="InterPro" id="IPR036864">
    <property type="entry name" value="Zn2-C6_fun-type_DNA-bd_sf"/>
</dbReference>
<dbReference type="PANTHER" id="PTHR31001">
    <property type="entry name" value="UNCHARACTERIZED TRANSCRIPTIONAL REGULATORY PROTEIN"/>
    <property type="match status" value="1"/>
</dbReference>
<dbReference type="PANTHER" id="PTHR31001:SF87">
    <property type="entry name" value="COL-21"/>
    <property type="match status" value="1"/>
</dbReference>
<gene>
    <name evidence="4" type="ORF">CCMA1212_000362</name>
</gene>
<dbReference type="Proteomes" id="UP001642720">
    <property type="component" value="Unassembled WGS sequence"/>
</dbReference>
<feature type="domain" description="Zn(2)-C6 fungal-type" evidence="3">
    <location>
        <begin position="32"/>
        <end position="63"/>
    </location>
</feature>
<dbReference type="SUPFAM" id="SSF57701">
    <property type="entry name" value="Zn2/Cys6 DNA-binding domain"/>
    <property type="match status" value="1"/>
</dbReference>
<keyword evidence="2" id="KW-0539">Nucleus</keyword>
<keyword evidence="5" id="KW-1185">Reference proteome</keyword>
<comment type="subcellular location">
    <subcellularLocation>
        <location evidence="1">Nucleus</location>
    </subcellularLocation>
</comment>